<dbReference type="Proteomes" id="UP000332933">
    <property type="component" value="Unassembled WGS sequence"/>
</dbReference>
<dbReference type="OrthoDB" id="81393at2759"/>
<protein>
    <submittedName>
        <fullName evidence="2">Aste57867_19887 protein</fullName>
    </submittedName>
</protein>
<dbReference type="EMBL" id="VJMH01006720">
    <property type="protein sequence ID" value="KAF0688486.1"/>
    <property type="molecule type" value="Genomic_DNA"/>
</dbReference>
<accession>A0A485LE89</accession>
<dbReference type="EMBL" id="CAADRA010006743">
    <property type="protein sequence ID" value="VFT96585.1"/>
    <property type="molecule type" value="Genomic_DNA"/>
</dbReference>
<keyword evidence="3" id="KW-1185">Reference proteome</keyword>
<evidence type="ECO:0000313" key="1">
    <source>
        <dbReference type="EMBL" id="KAF0688486.1"/>
    </source>
</evidence>
<gene>
    <name evidence="2" type="primary">Aste57867_19887</name>
    <name evidence="1" type="ORF">As57867_019821</name>
    <name evidence="2" type="ORF">ASTE57867_19887</name>
</gene>
<evidence type="ECO:0000313" key="2">
    <source>
        <dbReference type="EMBL" id="VFT96585.1"/>
    </source>
</evidence>
<organism evidence="2 3">
    <name type="scientific">Aphanomyces stellatus</name>
    <dbReference type="NCBI Taxonomy" id="120398"/>
    <lineage>
        <taxon>Eukaryota</taxon>
        <taxon>Sar</taxon>
        <taxon>Stramenopiles</taxon>
        <taxon>Oomycota</taxon>
        <taxon>Saprolegniomycetes</taxon>
        <taxon>Saprolegniales</taxon>
        <taxon>Verrucalvaceae</taxon>
        <taxon>Aphanomyces</taxon>
    </lineage>
</organism>
<sequence length="141" mass="15576">MTTCCFKGCSRPTITGKAQCEAHKRKRLCASAGCTNMVNKRGLCVRHGARDGLCSIPGCHTSQVRVGGMCYAHSLAMPRQTSHETRRQAHQEAKLTYASGCETSWDLSEEEFDWIAKLLDDIDDDVVDDNAIGYSSCWNLV</sequence>
<name>A0A485LE89_9STRA</name>
<reference evidence="2 3" key="1">
    <citation type="submission" date="2019-03" db="EMBL/GenBank/DDBJ databases">
        <authorList>
            <person name="Gaulin E."/>
            <person name="Dumas B."/>
        </authorList>
    </citation>
    <scope>NUCLEOTIDE SEQUENCE [LARGE SCALE GENOMIC DNA]</scope>
    <source>
        <strain evidence="2">CBS 568.67</strain>
    </source>
</reference>
<dbReference type="AlphaFoldDB" id="A0A485LE89"/>
<evidence type="ECO:0000313" key="3">
    <source>
        <dbReference type="Proteomes" id="UP000332933"/>
    </source>
</evidence>
<reference evidence="1" key="2">
    <citation type="submission" date="2019-06" db="EMBL/GenBank/DDBJ databases">
        <title>Genomics analysis of Aphanomyces spp. identifies a new class of oomycete effector associated with host adaptation.</title>
        <authorList>
            <person name="Gaulin E."/>
        </authorList>
    </citation>
    <scope>NUCLEOTIDE SEQUENCE</scope>
    <source>
        <strain evidence="1">CBS 578.67</strain>
    </source>
</reference>
<proteinExistence type="predicted"/>